<evidence type="ECO:0000313" key="3">
    <source>
        <dbReference type="Proteomes" id="UP000053144"/>
    </source>
</evidence>
<gene>
    <name evidence="2" type="ORF">LR48_Vigan377s001000</name>
</gene>
<reference evidence="3" key="1">
    <citation type="journal article" date="2015" name="Proc. Natl. Acad. Sci. U.S.A.">
        <title>Genome sequencing of adzuki bean (Vigna angularis) provides insight into high starch and low fat accumulation and domestication.</title>
        <authorList>
            <person name="Yang K."/>
            <person name="Tian Z."/>
            <person name="Chen C."/>
            <person name="Luo L."/>
            <person name="Zhao B."/>
            <person name="Wang Z."/>
            <person name="Yu L."/>
            <person name="Li Y."/>
            <person name="Sun Y."/>
            <person name="Li W."/>
            <person name="Chen Y."/>
            <person name="Li Y."/>
            <person name="Zhang Y."/>
            <person name="Ai D."/>
            <person name="Zhao J."/>
            <person name="Shang C."/>
            <person name="Ma Y."/>
            <person name="Wu B."/>
            <person name="Wang M."/>
            <person name="Gao L."/>
            <person name="Sun D."/>
            <person name="Zhang P."/>
            <person name="Guo F."/>
            <person name="Wang W."/>
            <person name="Li Y."/>
            <person name="Wang J."/>
            <person name="Varshney R.K."/>
            <person name="Wang J."/>
            <person name="Ling H.Q."/>
            <person name="Wan P."/>
        </authorList>
    </citation>
    <scope>NUCLEOTIDE SEQUENCE</scope>
    <source>
        <strain evidence="3">cv. Jingnong 6</strain>
    </source>
</reference>
<dbReference type="Proteomes" id="UP000053144">
    <property type="component" value="Unassembled WGS sequence"/>
</dbReference>
<sequence length="119" mass="13570">MDCASEDSSDNSQRPHSHKDQRVYFVPHRAPGVASQCYRWWKDAQDSMPADSDKKKGIAYASFPGSSYAGPMKIINTIFSSDLAFSLRREEDLQHSPRTFPFCPRTSDMHSSFVIFINF</sequence>
<name>A0A0L9T8W5_PHAAN</name>
<dbReference type="EMBL" id="KQ258365">
    <property type="protein sequence ID" value="KOM27050.1"/>
    <property type="molecule type" value="Genomic_DNA"/>
</dbReference>
<protein>
    <submittedName>
        <fullName evidence="2">Uncharacterized protein</fullName>
    </submittedName>
</protein>
<proteinExistence type="predicted"/>
<dbReference type="OMA" id="CPRTSDM"/>
<accession>A0A0L9T8W5</accession>
<evidence type="ECO:0000313" key="2">
    <source>
        <dbReference type="EMBL" id="KOM27050.1"/>
    </source>
</evidence>
<feature type="region of interest" description="Disordered" evidence="1">
    <location>
        <begin position="1"/>
        <end position="22"/>
    </location>
</feature>
<organism evidence="2 3">
    <name type="scientific">Phaseolus angularis</name>
    <name type="common">Azuki bean</name>
    <name type="synonym">Vigna angularis</name>
    <dbReference type="NCBI Taxonomy" id="3914"/>
    <lineage>
        <taxon>Eukaryota</taxon>
        <taxon>Viridiplantae</taxon>
        <taxon>Streptophyta</taxon>
        <taxon>Embryophyta</taxon>
        <taxon>Tracheophyta</taxon>
        <taxon>Spermatophyta</taxon>
        <taxon>Magnoliopsida</taxon>
        <taxon>eudicotyledons</taxon>
        <taxon>Gunneridae</taxon>
        <taxon>Pentapetalae</taxon>
        <taxon>rosids</taxon>
        <taxon>fabids</taxon>
        <taxon>Fabales</taxon>
        <taxon>Fabaceae</taxon>
        <taxon>Papilionoideae</taxon>
        <taxon>50 kb inversion clade</taxon>
        <taxon>NPAAA clade</taxon>
        <taxon>indigoferoid/millettioid clade</taxon>
        <taxon>Phaseoleae</taxon>
        <taxon>Vigna</taxon>
    </lineage>
</organism>
<dbReference type="AlphaFoldDB" id="A0A0L9T8W5"/>
<dbReference type="Gramene" id="KOM27050">
    <property type="protein sequence ID" value="KOM27050"/>
    <property type="gene ID" value="LR48_Vigan377s001000"/>
</dbReference>
<dbReference type="STRING" id="3914.A0A0L9T8W5"/>
<evidence type="ECO:0000256" key="1">
    <source>
        <dbReference type="SAM" id="MobiDB-lite"/>
    </source>
</evidence>